<comment type="subcellular location">
    <subcellularLocation>
        <location evidence="1">Cell membrane</location>
    </subcellularLocation>
</comment>
<feature type="transmembrane region" description="Helical" evidence="6">
    <location>
        <begin position="7"/>
        <end position="30"/>
    </location>
</feature>
<gene>
    <name evidence="7" type="ORF">D1614_18035</name>
</gene>
<evidence type="ECO:0000313" key="8">
    <source>
        <dbReference type="Proteomes" id="UP000265926"/>
    </source>
</evidence>
<evidence type="ECO:0000256" key="2">
    <source>
        <dbReference type="ARBA" id="ARBA00022475"/>
    </source>
</evidence>
<protein>
    <submittedName>
        <fullName evidence="7">Oxaloacetate decarboxylase</fullName>
    </submittedName>
</protein>
<accession>A0A399SVB2</accession>
<evidence type="ECO:0000256" key="1">
    <source>
        <dbReference type="ARBA" id="ARBA00004236"/>
    </source>
</evidence>
<proteinExistence type="predicted"/>
<evidence type="ECO:0000256" key="5">
    <source>
        <dbReference type="ARBA" id="ARBA00023136"/>
    </source>
</evidence>
<dbReference type="Proteomes" id="UP000265926">
    <property type="component" value="Unassembled WGS sequence"/>
</dbReference>
<comment type="caution">
    <text evidence="7">The sequence shown here is derived from an EMBL/GenBank/DDBJ whole genome shotgun (WGS) entry which is preliminary data.</text>
</comment>
<dbReference type="RefSeq" id="WP_119439380.1">
    <property type="nucleotide sequence ID" value="NZ_QWGR01000013.1"/>
</dbReference>
<evidence type="ECO:0000256" key="3">
    <source>
        <dbReference type="ARBA" id="ARBA00022692"/>
    </source>
</evidence>
<evidence type="ECO:0000256" key="6">
    <source>
        <dbReference type="SAM" id="Phobius"/>
    </source>
</evidence>
<dbReference type="InterPro" id="IPR005899">
    <property type="entry name" value="Na_pump_deCOase"/>
</dbReference>
<evidence type="ECO:0000256" key="4">
    <source>
        <dbReference type="ARBA" id="ARBA00022989"/>
    </source>
</evidence>
<dbReference type="Pfam" id="PF04277">
    <property type="entry name" value="OAD_gamma"/>
    <property type="match status" value="1"/>
</dbReference>
<dbReference type="EMBL" id="QWGR01000013">
    <property type="protein sequence ID" value="RIJ46572.1"/>
    <property type="molecule type" value="Genomic_DNA"/>
</dbReference>
<keyword evidence="8" id="KW-1185">Reference proteome</keyword>
<keyword evidence="4 6" id="KW-1133">Transmembrane helix</keyword>
<evidence type="ECO:0000313" key="7">
    <source>
        <dbReference type="EMBL" id="RIJ46572.1"/>
    </source>
</evidence>
<reference evidence="7 8" key="1">
    <citation type="submission" date="2018-08" db="EMBL/GenBank/DDBJ databases">
        <title>Pallidiluteibacterium maritimus gen. nov., sp. nov., isolated from coastal sediment.</title>
        <authorList>
            <person name="Zhou L.Y."/>
        </authorList>
    </citation>
    <scope>NUCLEOTIDE SEQUENCE [LARGE SCALE GENOMIC DNA]</scope>
    <source>
        <strain evidence="7 8">XSD2</strain>
    </source>
</reference>
<dbReference type="AlphaFoldDB" id="A0A399SVB2"/>
<keyword evidence="2" id="KW-1003">Cell membrane</keyword>
<dbReference type="OrthoDB" id="1122769at2"/>
<sequence length="82" mass="8667">MTDAIQLMLTGMGTVFFMLIMVVVLGNVIIRITNTFAVVSNQPGKTSTSRGIEPAKLAAIVSAVDVVTRGKGKVSSVEKIDE</sequence>
<organism evidence="7 8">
    <name type="scientific">Maribellus luteus</name>
    <dbReference type="NCBI Taxonomy" id="2305463"/>
    <lineage>
        <taxon>Bacteria</taxon>
        <taxon>Pseudomonadati</taxon>
        <taxon>Bacteroidota</taxon>
        <taxon>Bacteroidia</taxon>
        <taxon>Marinilabiliales</taxon>
        <taxon>Prolixibacteraceae</taxon>
        <taxon>Maribellus</taxon>
    </lineage>
</organism>
<keyword evidence="3 6" id="KW-0812">Transmembrane</keyword>
<name>A0A399SVB2_9BACT</name>
<keyword evidence="5 6" id="KW-0472">Membrane</keyword>